<dbReference type="EMBL" id="SULI01000011">
    <property type="protein sequence ID" value="TKZ20528.1"/>
    <property type="molecule type" value="Genomic_DNA"/>
</dbReference>
<feature type="chain" id="PRO_5020380179" evidence="2">
    <location>
        <begin position="17"/>
        <end position="307"/>
    </location>
</feature>
<proteinExistence type="predicted"/>
<sequence>MPFRTLALTCALAALAACDGLSPGKTPQATVRPAPTAPSQDSENLRRHYAHVQADLLARGLLRTDGGGPDTPYTADMLAKNFERIAFYDEYARGGGLRRSSGRAGQLRRWTAPIRVSMRFGPSVPDTVQTADRALVNGYLGRLASVTGHPITASQSRANFHVLVMGLDDQAALSAQVKQIIPGASTSTLNLFRNVPRSIHCLVVAFSDDKNENKVTSAIALIRAEHPDLLRKSCYHEEIAQGLGLANDSPDARPSIFNDDDEFALLTTHDEALLAMLYDPRLSIGMPLEQARPIFQIMAREKAGRLY</sequence>
<protein>
    <submittedName>
        <fullName evidence="3">DUF2927 domain-containing protein</fullName>
    </submittedName>
</protein>
<dbReference type="PROSITE" id="PS51257">
    <property type="entry name" value="PROKAR_LIPOPROTEIN"/>
    <property type="match status" value="1"/>
</dbReference>
<dbReference type="Proteomes" id="UP000306575">
    <property type="component" value="Unassembled WGS sequence"/>
</dbReference>
<accession>A0A4U7N4K1</accession>
<dbReference type="InterPro" id="IPR021323">
    <property type="entry name" value="DUF2927"/>
</dbReference>
<evidence type="ECO:0000256" key="2">
    <source>
        <dbReference type="SAM" id="SignalP"/>
    </source>
</evidence>
<reference evidence="3 4" key="1">
    <citation type="submission" date="2019-04" db="EMBL/GenBank/DDBJ databases">
        <title>Genome sequence of Pelagicola litoralis CL-ES2.</title>
        <authorList>
            <person name="Cao J."/>
        </authorList>
    </citation>
    <scope>NUCLEOTIDE SEQUENCE [LARGE SCALE GENOMIC DNA]</scope>
    <source>
        <strain evidence="3 4">CL-ES2</strain>
    </source>
</reference>
<gene>
    <name evidence="3" type="ORF">FAP39_10590</name>
</gene>
<dbReference type="OrthoDB" id="3295600at2"/>
<evidence type="ECO:0000256" key="1">
    <source>
        <dbReference type="SAM" id="MobiDB-lite"/>
    </source>
</evidence>
<feature type="region of interest" description="Disordered" evidence="1">
    <location>
        <begin position="23"/>
        <end position="43"/>
    </location>
</feature>
<comment type="caution">
    <text evidence="3">The sequence shown here is derived from an EMBL/GenBank/DDBJ whole genome shotgun (WGS) entry which is preliminary data.</text>
</comment>
<name>A0A4U7N4K1_9RHOB</name>
<dbReference type="RefSeq" id="WP_138016373.1">
    <property type="nucleotide sequence ID" value="NZ_SULI01000011.1"/>
</dbReference>
<evidence type="ECO:0000313" key="4">
    <source>
        <dbReference type="Proteomes" id="UP000306575"/>
    </source>
</evidence>
<organism evidence="3 4">
    <name type="scientific">Shimia litoralis</name>
    <dbReference type="NCBI Taxonomy" id="420403"/>
    <lineage>
        <taxon>Bacteria</taxon>
        <taxon>Pseudomonadati</taxon>
        <taxon>Pseudomonadota</taxon>
        <taxon>Alphaproteobacteria</taxon>
        <taxon>Rhodobacterales</taxon>
        <taxon>Roseobacteraceae</taxon>
    </lineage>
</organism>
<dbReference type="Pfam" id="PF11150">
    <property type="entry name" value="DUF2927"/>
    <property type="match status" value="1"/>
</dbReference>
<dbReference type="AlphaFoldDB" id="A0A4U7N4K1"/>
<keyword evidence="2" id="KW-0732">Signal</keyword>
<evidence type="ECO:0000313" key="3">
    <source>
        <dbReference type="EMBL" id="TKZ20528.1"/>
    </source>
</evidence>
<keyword evidence="4" id="KW-1185">Reference proteome</keyword>
<feature type="signal peptide" evidence="2">
    <location>
        <begin position="1"/>
        <end position="16"/>
    </location>
</feature>